<feature type="region of interest" description="Disordered" evidence="1">
    <location>
        <begin position="365"/>
        <end position="463"/>
    </location>
</feature>
<dbReference type="AlphaFoldDB" id="A0A6J4I2L6"/>
<accession>A0A6J4I2L6</accession>
<feature type="region of interest" description="Disordered" evidence="1">
    <location>
        <begin position="100"/>
        <end position="120"/>
    </location>
</feature>
<organism evidence="2">
    <name type="scientific">uncultured Chloroflexota bacterium</name>
    <dbReference type="NCBI Taxonomy" id="166587"/>
    <lineage>
        <taxon>Bacteria</taxon>
        <taxon>Bacillati</taxon>
        <taxon>Chloroflexota</taxon>
        <taxon>environmental samples</taxon>
    </lineage>
</organism>
<feature type="compositionally biased region" description="Basic residues" evidence="1">
    <location>
        <begin position="382"/>
        <end position="399"/>
    </location>
</feature>
<sequence length="463" mass="47653">MAVLPGSRVCPPSPLACGSASCAHNSTVPPTTRAAATVCTSRTAYFMNAGSTPGGSVPRPSRGRRLACAAAVGMCSPPMGVRHVDSSGWALSRLAWRAPPPRRVRADHPAGSAAASKERRRGADLLRWIARAHRAVHADGAAGARGALAGPDQSAAGAHGGPDGGVPQTGALELARCPSAGARPGGVTPLHPSTGPHASCRRQLPRGERQGHGARQAGPYRGAHAGASPGAPPTGTAGDPGCGARSDRCACRVRARCRSIVWCVGGCAAGRPVRPSTGRVRRNGGLDDPRRQARRRGRRVDLARPRPAAAGGSARQLCHPDAHARGHGRRHVRGPALPGRRTVPLRPGRPAAAISGRLLLAHAGLRARPRRAAPDRRPPAPRARRGGGRAERVRRRRPRCSTPAERRDGARAVAGVLGRGGRAARGGGCGGCPGCGRRPCPRDRPLGAPLASRGRAVSALTRP</sequence>
<feature type="compositionally biased region" description="Gly residues" evidence="1">
    <location>
        <begin position="417"/>
        <end position="434"/>
    </location>
</feature>
<name>A0A6J4I2L6_9CHLR</name>
<feature type="region of interest" description="Disordered" evidence="1">
    <location>
        <begin position="143"/>
        <end position="243"/>
    </location>
</feature>
<evidence type="ECO:0000256" key="1">
    <source>
        <dbReference type="SAM" id="MobiDB-lite"/>
    </source>
</evidence>
<feature type="compositionally biased region" description="Low complexity" evidence="1">
    <location>
        <begin position="222"/>
        <end position="243"/>
    </location>
</feature>
<dbReference type="EMBL" id="CADCTC010000095">
    <property type="protein sequence ID" value="CAA9240554.1"/>
    <property type="molecule type" value="Genomic_DNA"/>
</dbReference>
<gene>
    <name evidence="2" type="ORF">AVDCRST_MAG77-1653</name>
</gene>
<protein>
    <submittedName>
        <fullName evidence="2">Uncharacterized protein</fullName>
    </submittedName>
</protein>
<reference evidence="2" key="1">
    <citation type="submission" date="2020-02" db="EMBL/GenBank/DDBJ databases">
        <authorList>
            <person name="Meier V. D."/>
        </authorList>
    </citation>
    <scope>NUCLEOTIDE SEQUENCE</scope>
    <source>
        <strain evidence="2">AVDCRST_MAG77</strain>
    </source>
</reference>
<feature type="region of interest" description="Disordered" evidence="1">
    <location>
        <begin position="273"/>
        <end position="348"/>
    </location>
</feature>
<feature type="compositionally biased region" description="Low complexity" evidence="1">
    <location>
        <begin position="305"/>
        <end position="315"/>
    </location>
</feature>
<proteinExistence type="predicted"/>
<evidence type="ECO:0000313" key="2">
    <source>
        <dbReference type="EMBL" id="CAA9240554.1"/>
    </source>
</evidence>